<dbReference type="RefSeq" id="WP_242713232.1">
    <property type="nucleotide sequence ID" value="NZ_JALDAX010000024.1"/>
</dbReference>
<sequence>MPTADTAASTALHHAPPRRTAPWGHDHDHDGDPSTGRFIDTPRTEETAHDRFRRPVRVR</sequence>
<organism evidence="2 3">
    <name type="scientific">Streptomyces spinosisporus</name>
    <dbReference type="NCBI Taxonomy" id="2927582"/>
    <lineage>
        <taxon>Bacteria</taxon>
        <taxon>Bacillati</taxon>
        <taxon>Actinomycetota</taxon>
        <taxon>Actinomycetes</taxon>
        <taxon>Kitasatosporales</taxon>
        <taxon>Streptomycetaceae</taxon>
        <taxon>Streptomyces</taxon>
    </lineage>
</organism>
<accession>A0ABS9XUK7</accession>
<reference evidence="2" key="1">
    <citation type="submission" date="2022-03" db="EMBL/GenBank/DDBJ databases">
        <title>Streptomyces 7R015 and 7R016 isolated from Barleria lupulina in Thailand.</title>
        <authorList>
            <person name="Kanchanasin P."/>
            <person name="Phongsopitanun W."/>
            <person name="Tanasupawat S."/>
        </authorList>
    </citation>
    <scope>NUCLEOTIDE SEQUENCE</scope>
    <source>
        <strain evidence="2">7R016</strain>
    </source>
</reference>
<gene>
    <name evidence="2" type="ORF">MQN93_39130</name>
</gene>
<dbReference type="Proteomes" id="UP001165270">
    <property type="component" value="Unassembled WGS sequence"/>
</dbReference>
<keyword evidence="3" id="KW-1185">Reference proteome</keyword>
<protein>
    <submittedName>
        <fullName evidence="2">Uncharacterized protein</fullName>
    </submittedName>
</protein>
<evidence type="ECO:0000313" key="2">
    <source>
        <dbReference type="EMBL" id="MCI3245735.1"/>
    </source>
</evidence>
<comment type="caution">
    <text evidence="2">The sequence shown here is derived from an EMBL/GenBank/DDBJ whole genome shotgun (WGS) entry which is preliminary data.</text>
</comment>
<evidence type="ECO:0000256" key="1">
    <source>
        <dbReference type="SAM" id="MobiDB-lite"/>
    </source>
</evidence>
<name>A0ABS9XUK7_9ACTN</name>
<feature type="compositionally biased region" description="Basic and acidic residues" evidence="1">
    <location>
        <begin position="40"/>
        <end position="50"/>
    </location>
</feature>
<dbReference type="EMBL" id="JALDAX010000024">
    <property type="protein sequence ID" value="MCI3245735.1"/>
    <property type="molecule type" value="Genomic_DNA"/>
</dbReference>
<feature type="region of interest" description="Disordered" evidence="1">
    <location>
        <begin position="1"/>
        <end position="59"/>
    </location>
</feature>
<evidence type="ECO:0000313" key="3">
    <source>
        <dbReference type="Proteomes" id="UP001165270"/>
    </source>
</evidence>
<proteinExistence type="predicted"/>